<dbReference type="PANTHER" id="PTHR30093:SF47">
    <property type="entry name" value="TYPE IV PILUS NON-CORE MINOR PILIN PILE"/>
    <property type="match status" value="1"/>
</dbReference>
<dbReference type="GO" id="GO:0043683">
    <property type="term" value="P:type IV pilus assembly"/>
    <property type="evidence" value="ECO:0007669"/>
    <property type="project" value="InterPro"/>
</dbReference>
<dbReference type="Pfam" id="PF16732">
    <property type="entry name" value="ComP_DUS"/>
    <property type="match status" value="1"/>
</dbReference>
<dbReference type="InterPro" id="IPR000983">
    <property type="entry name" value="Bac_GSPG_pilin"/>
</dbReference>
<evidence type="ECO:0000256" key="2">
    <source>
        <dbReference type="SAM" id="Phobius"/>
    </source>
</evidence>
<dbReference type="RefSeq" id="WP_343049257.1">
    <property type="nucleotide sequence ID" value="NZ_JACHXZ010000005.1"/>
</dbReference>
<organism evidence="3 4">
    <name type="scientific">Simiduia aestuariiviva</name>
    <dbReference type="NCBI Taxonomy" id="1510459"/>
    <lineage>
        <taxon>Bacteria</taxon>
        <taxon>Pseudomonadati</taxon>
        <taxon>Pseudomonadota</taxon>
        <taxon>Gammaproteobacteria</taxon>
        <taxon>Cellvibrionales</taxon>
        <taxon>Cellvibrionaceae</taxon>
        <taxon>Simiduia</taxon>
    </lineage>
</organism>
<dbReference type="InterPro" id="IPR012902">
    <property type="entry name" value="N_methyl_site"/>
</dbReference>
<proteinExistence type="predicted"/>
<keyword evidence="1" id="KW-0488">Methylation</keyword>
<dbReference type="Pfam" id="PF07963">
    <property type="entry name" value="N_methyl"/>
    <property type="match status" value="1"/>
</dbReference>
<keyword evidence="4" id="KW-1185">Reference proteome</keyword>
<dbReference type="PRINTS" id="PR00813">
    <property type="entry name" value="BCTERIALGSPG"/>
</dbReference>
<reference evidence="3 4" key="1">
    <citation type="submission" date="2020-08" db="EMBL/GenBank/DDBJ databases">
        <title>Genomic Encyclopedia of Type Strains, Phase III (KMG-III): the genomes of soil and plant-associated and newly described type strains.</title>
        <authorList>
            <person name="Whitman W."/>
        </authorList>
    </citation>
    <scope>NUCLEOTIDE SEQUENCE [LARGE SCALE GENOMIC DNA]</scope>
    <source>
        <strain evidence="3 4">CECT 8571</strain>
    </source>
</reference>
<protein>
    <submittedName>
        <fullName evidence="3">Type IV pilus assembly protein PilE</fullName>
    </submittedName>
</protein>
<keyword evidence="2" id="KW-0812">Transmembrane</keyword>
<comment type="caution">
    <text evidence="3">The sequence shown here is derived from an EMBL/GenBank/DDBJ whole genome shotgun (WGS) entry which is preliminary data.</text>
</comment>
<evidence type="ECO:0000256" key="1">
    <source>
        <dbReference type="ARBA" id="ARBA00022481"/>
    </source>
</evidence>
<dbReference type="PANTHER" id="PTHR30093">
    <property type="entry name" value="GENERAL SECRETION PATHWAY PROTEIN G"/>
    <property type="match status" value="1"/>
</dbReference>
<dbReference type="InterPro" id="IPR031982">
    <property type="entry name" value="PilE-like"/>
</dbReference>
<keyword evidence="2" id="KW-0472">Membrane</keyword>
<dbReference type="SUPFAM" id="SSF54523">
    <property type="entry name" value="Pili subunits"/>
    <property type="match status" value="1"/>
</dbReference>
<dbReference type="Gene3D" id="3.30.700.10">
    <property type="entry name" value="Glycoprotein, Type 4 Pilin"/>
    <property type="match status" value="1"/>
</dbReference>
<accession>A0A839UVN9</accession>
<dbReference type="AlphaFoldDB" id="A0A839UVN9"/>
<keyword evidence="2" id="KW-1133">Transmembrane helix</keyword>
<dbReference type="GO" id="GO:0015627">
    <property type="term" value="C:type II protein secretion system complex"/>
    <property type="evidence" value="ECO:0007669"/>
    <property type="project" value="InterPro"/>
</dbReference>
<sequence>MIKTERVQQGFTLIEIMIVVAIVAILASIAIPSYQNSVTKARRADAQAALQGLAQAMERHYTSTGSYAKAAAAAADTGAPAIFSTKSPIDGSATYYNLKIHAANGSAYTLAAEPIGAQAGNGVLVLTSTGRKGWDRNNSASGLATGLGASPDEVETSEWCWKEVCS</sequence>
<dbReference type="Proteomes" id="UP000559987">
    <property type="component" value="Unassembled WGS sequence"/>
</dbReference>
<dbReference type="PROSITE" id="PS00409">
    <property type="entry name" value="PROKAR_NTER_METHYL"/>
    <property type="match status" value="1"/>
</dbReference>
<name>A0A839UVN9_9GAMM</name>
<dbReference type="EMBL" id="JACHXZ010000005">
    <property type="protein sequence ID" value="MBB3170126.1"/>
    <property type="molecule type" value="Genomic_DNA"/>
</dbReference>
<dbReference type="InterPro" id="IPR045584">
    <property type="entry name" value="Pilin-like"/>
</dbReference>
<gene>
    <name evidence="3" type="ORF">FHS30_003343</name>
</gene>
<dbReference type="GO" id="GO:0015628">
    <property type="term" value="P:protein secretion by the type II secretion system"/>
    <property type="evidence" value="ECO:0007669"/>
    <property type="project" value="InterPro"/>
</dbReference>
<dbReference type="NCBIfam" id="TIGR02532">
    <property type="entry name" value="IV_pilin_GFxxxE"/>
    <property type="match status" value="1"/>
</dbReference>
<feature type="transmembrane region" description="Helical" evidence="2">
    <location>
        <begin position="12"/>
        <end position="34"/>
    </location>
</feature>
<evidence type="ECO:0000313" key="4">
    <source>
        <dbReference type="Proteomes" id="UP000559987"/>
    </source>
</evidence>
<evidence type="ECO:0000313" key="3">
    <source>
        <dbReference type="EMBL" id="MBB3170126.1"/>
    </source>
</evidence>